<reference evidence="9" key="1">
    <citation type="journal article" date="2022" name="Cell Host Microbe">
        <title>Colonization of the live biotherapeutic product VE303 and modulation of the microbiota and metabolites in healthy volunteers.</title>
        <authorList>
            <person name="Dsouza M."/>
            <person name="Menon R."/>
            <person name="Crossette E."/>
            <person name="Bhattarai S.K."/>
            <person name="Schneider J."/>
            <person name="Kim Y.G."/>
            <person name="Reddy S."/>
            <person name="Caballero S."/>
            <person name="Felix C."/>
            <person name="Cornacchione L."/>
            <person name="Hendrickson J."/>
            <person name="Watson A.R."/>
            <person name="Minot S.S."/>
            <person name="Greenfield N."/>
            <person name="Schopf L."/>
            <person name="Szabady R."/>
            <person name="Patarroyo J."/>
            <person name="Smith W."/>
            <person name="Harrison P."/>
            <person name="Kuijper E.J."/>
            <person name="Kelly C.P."/>
            <person name="Olle B."/>
            <person name="Bobilev D."/>
            <person name="Silber J.L."/>
            <person name="Bucci V."/>
            <person name="Roberts B."/>
            <person name="Faith J."/>
            <person name="Norman J.M."/>
        </authorList>
    </citation>
    <scope>NUCLEOTIDE SEQUENCE</scope>
    <source>
        <strain evidence="9">VE303-04</strain>
    </source>
</reference>
<comment type="caution">
    <text evidence="9">The sequence shown here is derived from an EMBL/GenBank/DDBJ whole genome shotgun (WGS) entry which is preliminary data.</text>
</comment>
<dbReference type="Pfam" id="PF06971">
    <property type="entry name" value="Put_DNA-bind_N"/>
    <property type="match status" value="1"/>
</dbReference>
<evidence type="ECO:0000256" key="2">
    <source>
        <dbReference type="ARBA" id="ARBA00022491"/>
    </source>
</evidence>
<dbReference type="NCBIfam" id="NF003996">
    <property type="entry name" value="PRK05472.2-5"/>
    <property type="match status" value="1"/>
</dbReference>
<evidence type="ECO:0000313" key="10">
    <source>
        <dbReference type="EMBL" id="MDB2000164.1"/>
    </source>
</evidence>
<dbReference type="GeneID" id="57971426"/>
<dbReference type="Pfam" id="PF02629">
    <property type="entry name" value="CoA_binding"/>
    <property type="match status" value="1"/>
</dbReference>
<dbReference type="PANTHER" id="PTHR35786">
    <property type="entry name" value="REDOX-SENSING TRANSCRIPTIONAL REPRESSOR REX"/>
    <property type="match status" value="1"/>
</dbReference>
<dbReference type="GO" id="GO:0051775">
    <property type="term" value="P:response to redox state"/>
    <property type="evidence" value="ECO:0007669"/>
    <property type="project" value="InterPro"/>
</dbReference>
<dbReference type="Gene3D" id="3.40.50.720">
    <property type="entry name" value="NAD(P)-binding Rossmann-like Domain"/>
    <property type="match status" value="1"/>
</dbReference>
<dbReference type="SUPFAM" id="SSF51735">
    <property type="entry name" value="NAD(P)-binding Rossmann-fold domains"/>
    <property type="match status" value="1"/>
</dbReference>
<dbReference type="PANTHER" id="PTHR35786:SF1">
    <property type="entry name" value="REDOX-SENSING TRANSCRIPTIONAL REPRESSOR REX 1"/>
    <property type="match status" value="1"/>
</dbReference>
<comment type="subcellular location">
    <subcellularLocation>
        <location evidence="7">Cytoplasm</location>
    </subcellularLocation>
</comment>
<dbReference type="GO" id="GO:0003700">
    <property type="term" value="F:DNA-binding transcription factor activity"/>
    <property type="evidence" value="ECO:0007669"/>
    <property type="project" value="UniProtKB-UniRule"/>
</dbReference>
<dbReference type="NCBIfam" id="NF003994">
    <property type="entry name" value="PRK05472.2-3"/>
    <property type="match status" value="1"/>
</dbReference>
<evidence type="ECO:0000256" key="3">
    <source>
        <dbReference type="ARBA" id="ARBA00023015"/>
    </source>
</evidence>
<dbReference type="InterPro" id="IPR058236">
    <property type="entry name" value="Rex_actinobacterial-type"/>
</dbReference>
<feature type="binding site" evidence="7">
    <location>
        <begin position="90"/>
        <end position="95"/>
    </location>
    <ligand>
        <name>NAD(+)</name>
        <dbReference type="ChEBI" id="CHEBI:57540"/>
    </ligand>
</feature>
<protein>
    <recommendedName>
        <fullName evidence="7">Redox-sensing transcriptional repressor Rex</fullName>
    </recommendedName>
</protein>
<evidence type="ECO:0000259" key="8">
    <source>
        <dbReference type="SMART" id="SM00881"/>
    </source>
</evidence>
<evidence type="ECO:0000256" key="1">
    <source>
        <dbReference type="ARBA" id="ARBA00022490"/>
    </source>
</evidence>
<accession>A0AAW5F3L0</accession>
<dbReference type="GO" id="GO:0003677">
    <property type="term" value="F:DNA binding"/>
    <property type="evidence" value="ECO:0007669"/>
    <property type="project" value="UniProtKB-UniRule"/>
</dbReference>
<dbReference type="Gene3D" id="1.10.10.10">
    <property type="entry name" value="Winged helix-like DNA-binding domain superfamily/Winged helix DNA-binding domain"/>
    <property type="match status" value="1"/>
</dbReference>
<dbReference type="GO" id="GO:0045892">
    <property type="term" value="P:negative regulation of DNA-templated transcription"/>
    <property type="evidence" value="ECO:0007669"/>
    <property type="project" value="InterPro"/>
</dbReference>
<proteinExistence type="inferred from homology"/>
<sequence>MEQKEISKAVISRLPRYYRYLGELLEEGVERISSNDLSIRMKVTASQIRQDLNNFGGFGQQGYGYNVKYLYSEIARILGIDRQHNLIIIGAGNLGQAIANYTNFERRGFIIKGMFDVNPRLVGLVVRGVEIRGIEDLEQFIKDNEVQIAALTIPKSKAPEIADRLVKAGIKAIWNFAHTDLQVPDDVVVENVHLSESLMRLSYRVCNMQDQKEREREEALGKAGDARERT</sequence>
<dbReference type="SMART" id="SM00881">
    <property type="entry name" value="CoA_binding"/>
    <property type="match status" value="1"/>
</dbReference>
<evidence type="ECO:0000313" key="11">
    <source>
        <dbReference type="Proteomes" id="UP001203136"/>
    </source>
</evidence>
<evidence type="ECO:0000256" key="5">
    <source>
        <dbReference type="ARBA" id="ARBA00023125"/>
    </source>
</evidence>
<evidence type="ECO:0000313" key="9">
    <source>
        <dbReference type="EMBL" id="MCK0085602.1"/>
    </source>
</evidence>
<dbReference type="NCBIfam" id="NF003995">
    <property type="entry name" value="PRK05472.2-4"/>
    <property type="match status" value="1"/>
</dbReference>
<dbReference type="NCBIfam" id="NF003990">
    <property type="entry name" value="PRK05472.1-4"/>
    <property type="match status" value="1"/>
</dbReference>
<keyword evidence="3 7" id="KW-0805">Transcription regulation</keyword>
<keyword evidence="1 7" id="KW-0963">Cytoplasm</keyword>
<comment type="function">
    <text evidence="7">Modulates transcription in response to changes in cellular NADH/NAD(+) redox state.</text>
</comment>
<dbReference type="HAMAP" id="MF_01131">
    <property type="entry name" value="Rex"/>
    <property type="match status" value="1"/>
</dbReference>
<comment type="similarity">
    <text evidence="7">Belongs to the transcriptional regulatory Rex family.</text>
</comment>
<feature type="domain" description="CoA-binding" evidence="8">
    <location>
        <begin position="79"/>
        <end position="180"/>
    </location>
</feature>
<keyword evidence="2 7" id="KW-0678">Repressor</keyword>
<dbReference type="InterPro" id="IPR022876">
    <property type="entry name" value="Tscrpt_rep_Rex"/>
</dbReference>
<dbReference type="GO" id="GO:0005737">
    <property type="term" value="C:cytoplasm"/>
    <property type="evidence" value="ECO:0007669"/>
    <property type="project" value="UniProtKB-SubCell"/>
</dbReference>
<dbReference type="NCBIfam" id="NF003989">
    <property type="entry name" value="PRK05472.1-3"/>
    <property type="match status" value="1"/>
</dbReference>
<evidence type="ECO:0000256" key="4">
    <source>
        <dbReference type="ARBA" id="ARBA00023027"/>
    </source>
</evidence>
<organism evidence="9 11">
    <name type="scientific">Clostridium symbiosum</name>
    <name type="common">Bacteroides symbiosus</name>
    <dbReference type="NCBI Taxonomy" id="1512"/>
    <lineage>
        <taxon>Bacteria</taxon>
        <taxon>Bacillati</taxon>
        <taxon>Bacillota</taxon>
        <taxon>Clostridia</taxon>
        <taxon>Lachnospirales</taxon>
        <taxon>Lachnospiraceae</taxon>
        <taxon>Otoolea</taxon>
    </lineage>
</organism>
<keyword evidence="5 7" id="KW-0238">DNA-binding</keyword>
<dbReference type="SUPFAM" id="SSF46785">
    <property type="entry name" value="Winged helix' DNA-binding domain"/>
    <property type="match status" value="1"/>
</dbReference>
<name>A0AAW5F3L0_CLOSY</name>
<reference evidence="10" key="2">
    <citation type="submission" date="2023-01" db="EMBL/GenBank/DDBJ databases">
        <title>Human gut microbiome strain richness.</title>
        <authorList>
            <person name="Chen-Liaw A."/>
        </authorList>
    </citation>
    <scope>NUCLEOTIDE SEQUENCE</scope>
    <source>
        <strain evidence="10">B1_m1001713B170214d0_201011</strain>
    </source>
</reference>
<evidence type="ECO:0000256" key="6">
    <source>
        <dbReference type="ARBA" id="ARBA00023163"/>
    </source>
</evidence>
<comment type="subunit">
    <text evidence="7">Homodimer.</text>
</comment>
<dbReference type="InterPro" id="IPR036388">
    <property type="entry name" value="WH-like_DNA-bd_sf"/>
</dbReference>
<keyword evidence="4 7" id="KW-0520">NAD</keyword>
<dbReference type="AlphaFoldDB" id="A0AAW5F3L0"/>
<dbReference type="Proteomes" id="UP001203136">
    <property type="component" value="Unassembled WGS sequence"/>
</dbReference>
<dbReference type="InterPro" id="IPR003781">
    <property type="entry name" value="CoA-bd"/>
</dbReference>
<dbReference type="InterPro" id="IPR009718">
    <property type="entry name" value="Rex_DNA-bd_C_dom"/>
</dbReference>
<dbReference type="InterPro" id="IPR036291">
    <property type="entry name" value="NAD(P)-bd_dom_sf"/>
</dbReference>
<dbReference type="EMBL" id="JAINVB010000001">
    <property type="protein sequence ID" value="MCK0085602.1"/>
    <property type="molecule type" value="Genomic_DNA"/>
</dbReference>
<dbReference type="Proteomes" id="UP001300871">
    <property type="component" value="Unassembled WGS sequence"/>
</dbReference>
<gene>
    <name evidence="7" type="primary">rex</name>
    <name evidence="9" type="ORF">K5I21_06885</name>
    <name evidence="10" type="ORF">PM006_08130</name>
</gene>
<dbReference type="EMBL" id="JAQLGM010000015">
    <property type="protein sequence ID" value="MDB2000164.1"/>
    <property type="molecule type" value="Genomic_DNA"/>
</dbReference>
<dbReference type="RefSeq" id="WP_003504406.1">
    <property type="nucleotide sequence ID" value="NZ_BAABZD010000009.1"/>
</dbReference>
<dbReference type="InterPro" id="IPR036390">
    <property type="entry name" value="WH_DNA-bd_sf"/>
</dbReference>
<feature type="DNA-binding region" description="H-T-H motif" evidence="7">
    <location>
        <begin position="16"/>
        <end position="55"/>
    </location>
</feature>
<evidence type="ECO:0000256" key="7">
    <source>
        <dbReference type="HAMAP-Rule" id="MF_01131"/>
    </source>
</evidence>
<dbReference type="NCBIfam" id="NF003993">
    <property type="entry name" value="PRK05472.2-2"/>
    <property type="match status" value="1"/>
</dbReference>
<keyword evidence="6 7" id="KW-0804">Transcription</keyword>